<dbReference type="InterPro" id="IPR041118">
    <property type="entry name" value="Rx_N"/>
</dbReference>
<evidence type="ECO:0000256" key="3">
    <source>
        <dbReference type="ARBA" id="ARBA00022737"/>
    </source>
</evidence>
<dbReference type="Gene3D" id="1.10.8.430">
    <property type="entry name" value="Helical domain of apoptotic protease-activating factors"/>
    <property type="match status" value="1"/>
</dbReference>
<evidence type="ECO:0000313" key="12">
    <source>
        <dbReference type="Proteomes" id="UP000324705"/>
    </source>
</evidence>
<keyword evidence="12" id="KW-1185">Reference proteome</keyword>
<comment type="similarity">
    <text evidence="1">Belongs to the disease resistance NB-LRR family.</text>
</comment>
<dbReference type="GO" id="GO:0043531">
    <property type="term" value="F:ADP binding"/>
    <property type="evidence" value="ECO:0007669"/>
    <property type="project" value="InterPro"/>
</dbReference>
<dbReference type="Gene3D" id="3.80.10.10">
    <property type="entry name" value="Ribonuclease Inhibitor"/>
    <property type="match status" value="1"/>
</dbReference>
<dbReference type="AlphaFoldDB" id="A0A9R0YXP9"/>
<dbReference type="SUPFAM" id="SSF52540">
    <property type="entry name" value="P-loop containing nucleoside triphosphate hydrolases"/>
    <property type="match status" value="1"/>
</dbReference>
<keyword evidence="2" id="KW-0433">Leucine-rich repeat</keyword>
<name>A0A9R0YXP9_TRITD</name>
<gene>
    <name evidence="11" type="ORF">TRITD_6Bv1G225150</name>
</gene>
<dbReference type="InterPro" id="IPR002182">
    <property type="entry name" value="NB-ARC"/>
</dbReference>
<dbReference type="InterPro" id="IPR044974">
    <property type="entry name" value="Disease_R_plants"/>
</dbReference>
<dbReference type="EMBL" id="LT934122">
    <property type="protein sequence ID" value="VAI63697.1"/>
    <property type="molecule type" value="Genomic_DNA"/>
</dbReference>
<dbReference type="Pfam" id="PF18052">
    <property type="entry name" value="Rx_N"/>
    <property type="match status" value="1"/>
</dbReference>
<evidence type="ECO:0000256" key="6">
    <source>
        <dbReference type="ARBA" id="ARBA00023054"/>
    </source>
</evidence>
<evidence type="ECO:0000259" key="7">
    <source>
        <dbReference type="Pfam" id="PF00931"/>
    </source>
</evidence>
<evidence type="ECO:0000259" key="9">
    <source>
        <dbReference type="Pfam" id="PF23559"/>
    </source>
</evidence>
<dbReference type="Gene3D" id="1.10.10.10">
    <property type="entry name" value="Winged helix-like DNA-binding domain superfamily/Winged helix DNA-binding domain"/>
    <property type="match status" value="1"/>
</dbReference>
<evidence type="ECO:0000256" key="4">
    <source>
        <dbReference type="ARBA" id="ARBA00022741"/>
    </source>
</evidence>
<feature type="domain" description="Disease resistance R13L4/SHOC-2-like LRR" evidence="10">
    <location>
        <begin position="560"/>
        <end position="922"/>
    </location>
</feature>
<dbReference type="InterPro" id="IPR036388">
    <property type="entry name" value="WH-like_DNA-bd_sf"/>
</dbReference>
<proteinExistence type="inferred from homology"/>
<feature type="domain" description="NB-ARC" evidence="7">
    <location>
        <begin position="195"/>
        <end position="323"/>
    </location>
</feature>
<dbReference type="PRINTS" id="PR00364">
    <property type="entry name" value="DISEASERSIST"/>
</dbReference>
<dbReference type="Pfam" id="PF00931">
    <property type="entry name" value="NB-ARC"/>
    <property type="match status" value="1"/>
</dbReference>
<evidence type="ECO:0000259" key="10">
    <source>
        <dbReference type="Pfam" id="PF23598"/>
    </source>
</evidence>
<dbReference type="SUPFAM" id="SSF52047">
    <property type="entry name" value="RNI-like"/>
    <property type="match status" value="1"/>
</dbReference>
<sequence>MAMEAALVSVATGALKPVLGKLALLLGNEYRRFKAVRKAIKSLTHELAAMDAFLTKMSEVEDPDVQDKVWMNEVRELSYDMEDAIDDFMQSIGDKEEKPDGFIEKIKNSLEKLGKMKARRRISREIQDLKKQIIEVGDRNARYKGREAFSKTFNATVDPRALAIFEHASKLVGIDEPKAELIKLLIDDGFGSTLQQPKIVSIVGSGGMGKTTLANQVYQEIKGQFECQAFLSVSRSPNMMNILRTILSEVSGQGYSNTEAGSEQILINKIHDSLLDKRYFVVVDDIWDVDTWDVIKCAFPTTSSSSRIITTTRMKNVARSCCSSFNGHLYNIMPLDMVQSRQLFHRRLFKSDEDCPSHLENVSDEILQKCDGLPLAIIAISGLLANTEKTKDLWNQVKDSIGRALERNPSVEGMMKILSLSYIDLPHHLKTCLLYLSMYLEDSTIAKEGLIRRWIAEGFIHREGRYTTYELGERCFNELLNRGLIQPGKTNIYGEVMSCRVHDTLLDFIISKSIEENFVTLLGVPILKIGNQSKGIRRLCLQGAVEGNSTILTAGLVLSHVRSFTMVRGLLEIHSFEEFRHLRVLDLMDCSELEDHHLENIVRLFQLRYLNVEGTKISKLPEQIGRLGCLEILDLSDTRVGELPASIVNLGKLMHLLVDHDVKFPDGIAKMQALETLGEVRVSIQPFDFLCGLGQLKNLRNLQLDLGLEVDFDTDDTDVVDEERNKAMVSSLCKLGTQNLRFLNIFEGSSLLQEPLCLPTLEKLIAWFSATLRVPTCVSSLKNLQQLRIEVEGVKHDDVCMLGALPSLLILHLLEKTESNEQTEKLRISGEVGFRFLTIFSYYASFKPVDLMFGAGSMPKLEKFVLDSLHVVEANCLNFGIENLPCLSTVKCIYVCGDDDTVEAMKTALERAANTHPNQPSLLFEKAF</sequence>
<keyword evidence="4" id="KW-0547">Nucleotide-binding</keyword>
<dbReference type="InterPro" id="IPR038005">
    <property type="entry name" value="RX-like_CC"/>
</dbReference>
<evidence type="ECO:0000256" key="1">
    <source>
        <dbReference type="ARBA" id="ARBA00008894"/>
    </source>
</evidence>
<dbReference type="InterPro" id="IPR058922">
    <property type="entry name" value="WHD_DRP"/>
</dbReference>
<dbReference type="GO" id="GO:0002758">
    <property type="term" value="P:innate immune response-activating signaling pathway"/>
    <property type="evidence" value="ECO:0007669"/>
    <property type="project" value="UniProtKB-ARBA"/>
</dbReference>
<dbReference type="GO" id="GO:0009626">
    <property type="term" value="P:plant-type hypersensitive response"/>
    <property type="evidence" value="ECO:0007669"/>
    <property type="project" value="UniProtKB-ARBA"/>
</dbReference>
<dbReference type="Pfam" id="PF23559">
    <property type="entry name" value="WHD_DRP"/>
    <property type="match status" value="1"/>
</dbReference>
<dbReference type="CDD" id="cd14798">
    <property type="entry name" value="RX-CC_like"/>
    <property type="match status" value="1"/>
</dbReference>
<dbReference type="GO" id="GO:0042742">
    <property type="term" value="P:defense response to bacterium"/>
    <property type="evidence" value="ECO:0007669"/>
    <property type="project" value="UniProtKB-ARBA"/>
</dbReference>
<dbReference type="Gene3D" id="3.40.50.300">
    <property type="entry name" value="P-loop containing nucleotide triphosphate hydrolases"/>
    <property type="match status" value="1"/>
</dbReference>
<organism evidence="11 12">
    <name type="scientific">Triticum turgidum subsp. durum</name>
    <name type="common">Durum wheat</name>
    <name type="synonym">Triticum durum</name>
    <dbReference type="NCBI Taxonomy" id="4567"/>
    <lineage>
        <taxon>Eukaryota</taxon>
        <taxon>Viridiplantae</taxon>
        <taxon>Streptophyta</taxon>
        <taxon>Embryophyta</taxon>
        <taxon>Tracheophyta</taxon>
        <taxon>Spermatophyta</taxon>
        <taxon>Magnoliopsida</taxon>
        <taxon>Liliopsida</taxon>
        <taxon>Poales</taxon>
        <taxon>Poaceae</taxon>
        <taxon>BOP clade</taxon>
        <taxon>Pooideae</taxon>
        <taxon>Triticodae</taxon>
        <taxon>Triticeae</taxon>
        <taxon>Triticinae</taxon>
        <taxon>Triticum</taxon>
    </lineage>
</organism>
<reference evidence="11 12" key="1">
    <citation type="submission" date="2017-09" db="EMBL/GenBank/DDBJ databases">
        <authorList>
            <consortium name="International Durum Wheat Genome Sequencing Consortium (IDWGSC)"/>
            <person name="Milanesi L."/>
        </authorList>
    </citation>
    <scope>NUCLEOTIDE SEQUENCE [LARGE SCALE GENOMIC DNA]</scope>
    <source>
        <strain evidence="12">cv. Svevo</strain>
    </source>
</reference>
<dbReference type="Gramene" id="TRITD6Bv1G225150.36">
    <property type="protein sequence ID" value="TRITD6Bv1G225150.36"/>
    <property type="gene ID" value="TRITD6Bv1G225150"/>
</dbReference>
<evidence type="ECO:0000259" key="8">
    <source>
        <dbReference type="Pfam" id="PF18052"/>
    </source>
</evidence>
<dbReference type="PANTHER" id="PTHR23155">
    <property type="entry name" value="DISEASE RESISTANCE PROTEIN RP"/>
    <property type="match status" value="1"/>
</dbReference>
<keyword evidence="6" id="KW-0175">Coiled coil</keyword>
<evidence type="ECO:0008006" key="13">
    <source>
        <dbReference type="Google" id="ProtNLM"/>
    </source>
</evidence>
<feature type="domain" description="Disease resistance protein winged helix" evidence="9">
    <location>
        <begin position="439"/>
        <end position="509"/>
    </location>
</feature>
<dbReference type="InterPro" id="IPR055414">
    <property type="entry name" value="LRR_R13L4/SHOC2-like"/>
</dbReference>
<keyword evidence="5" id="KW-0611">Plant defense</keyword>
<dbReference type="InterPro" id="IPR032675">
    <property type="entry name" value="LRR_dom_sf"/>
</dbReference>
<accession>A0A9R0YXP9</accession>
<dbReference type="InterPro" id="IPR027417">
    <property type="entry name" value="P-loop_NTPase"/>
</dbReference>
<dbReference type="InterPro" id="IPR042197">
    <property type="entry name" value="Apaf_helical"/>
</dbReference>
<feature type="domain" description="Disease resistance N-terminal" evidence="8">
    <location>
        <begin position="14"/>
        <end position="99"/>
    </location>
</feature>
<dbReference type="PANTHER" id="PTHR23155:SF1107">
    <property type="entry name" value="OS08G0373000 PROTEIN"/>
    <property type="match status" value="1"/>
</dbReference>
<dbReference type="Pfam" id="PF23598">
    <property type="entry name" value="LRR_14"/>
    <property type="match status" value="1"/>
</dbReference>
<dbReference type="Gene3D" id="1.20.5.4130">
    <property type="match status" value="1"/>
</dbReference>
<protein>
    <recommendedName>
        <fullName evidence="13">Sr13</fullName>
    </recommendedName>
</protein>
<keyword evidence="3" id="KW-0677">Repeat</keyword>
<evidence type="ECO:0000313" key="11">
    <source>
        <dbReference type="EMBL" id="VAI63697.1"/>
    </source>
</evidence>
<dbReference type="FunFam" id="1.10.10.10:FF:000322">
    <property type="entry name" value="Probable disease resistance protein At1g63360"/>
    <property type="match status" value="1"/>
</dbReference>
<evidence type="ECO:0000256" key="5">
    <source>
        <dbReference type="ARBA" id="ARBA00022821"/>
    </source>
</evidence>
<dbReference type="FunFam" id="3.40.50.300:FF:001091">
    <property type="entry name" value="Probable disease resistance protein At1g61300"/>
    <property type="match status" value="1"/>
</dbReference>
<dbReference type="Proteomes" id="UP000324705">
    <property type="component" value="Chromosome 6B"/>
</dbReference>
<evidence type="ECO:0000256" key="2">
    <source>
        <dbReference type="ARBA" id="ARBA00022614"/>
    </source>
</evidence>